<dbReference type="CDD" id="cd00037">
    <property type="entry name" value="CLECT"/>
    <property type="match status" value="1"/>
</dbReference>
<evidence type="ECO:0000313" key="3">
    <source>
        <dbReference type="Proteomes" id="UP001059596"/>
    </source>
</evidence>
<feature type="domain" description="C-type lectin" evidence="1">
    <location>
        <begin position="58"/>
        <end position="170"/>
    </location>
</feature>
<reference evidence="2" key="1">
    <citation type="journal article" date="2023" name="Genome Biol. Evol.">
        <title>Long-read-based Genome Assembly of Drosophila gunungcola Reveals Fewer Chemosensory Genes in Flower-breeding Species.</title>
        <authorList>
            <person name="Negi A."/>
            <person name="Liao B.Y."/>
            <person name="Yeh S.D."/>
        </authorList>
    </citation>
    <scope>NUCLEOTIDE SEQUENCE</scope>
    <source>
        <strain evidence="2">Sukarami</strain>
    </source>
</reference>
<gene>
    <name evidence="2" type="ORF">M5D96_007442</name>
</gene>
<dbReference type="InterPro" id="IPR050111">
    <property type="entry name" value="C-type_lectin/snaclec_domain"/>
</dbReference>
<dbReference type="Pfam" id="PF00059">
    <property type="entry name" value="Lectin_C"/>
    <property type="match status" value="1"/>
</dbReference>
<dbReference type="Proteomes" id="UP001059596">
    <property type="component" value="Unassembled WGS sequence"/>
</dbReference>
<evidence type="ECO:0000259" key="1">
    <source>
        <dbReference type="PROSITE" id="PS50041"/>
    </source>
</evidence>
<dbReference type="InterPro" id="IPR001304">
    <property type="entry name" value="C-type_lectin-like"/>
</dbReference>
<organism evidence="2 3">
    <name type="scientific">Drosophila gunungcola</name>
    <name type="common">fruit fly</name>
    <dbReference type="NCBI Taxonomy" id="103775"/>
    <lineage>
        <taxon>Eukaryota</taxon>
        <taxon>Metazoa</taxon>
        <taxon>Ecdysozoa</taxon>
        <taxon>Arthropoda</taxon>
        <taxon>Hexapoda</taxon>
        <taxon>Insecta</taxon>
        <taxon>Pterygota</taxon>
        <taxon>Neoptera</taxon>
        <taxon>Endopterygota</taxon>
        <taxon>Diptera</taxon>
        <taxon>Brachycera</taxon>
        <taxon>Muscomorpha</taxon>
        <taxon>Ephydroidea</taxon>
        <taxon>Drosophilidae</taxon>
        <taxon>Drosophila</taxon>
        <taxon>Sophophora</taxon>
    </lineage>
</organism>
<dbReference type="EMBL" id="JAMKOV010000005">
    <property type="protein sequence ID" value="KAI8040017.1"/>
    <property type="molecule type" value="Genomic_DNA"/>
</dbReference>
<proteinExistence type="predicted"/>
<accession>A0A9P9YN80</accession>
<dbReference type="InterPro" id="IPR016187">
    <property type="entry name" value="CTDL_fold"/>
</dbReference>
<dbReference type="PANTHER" id="PTHR22803">
    <property type="entry name" value="MANNOSE, PHOSPHOLIPASE, LECTIN RECEPTOR RELATED"/>
    <property type="match status" value="1"/>
</dbReference>
<dbReference type="Gene3D" id="3.10.100.10">
    <property type="entry name" value="Mannose-Binding Protein A, subunit A"/>
    <property type="match status" value="1"/>
</dbReference>
<dbReference type="AlphaFoldDB" id="A0A9P9YN80"/>
<sequence>MFYRQGLGSNLNDSNRQASELRLENIEKQLAAQHQILTSLASSQGTSKKNIPNNFANIGSGFYYIEQYNRLNWFAAGELCRRMGGHLASISNETELNAIEAQLTTSTEYWLDINSLGDKDVYMSSTSGKKASFLKWASGEPSNKATDHCVLFSNLMYDRSCEQLTLFICEAGDDE</sequence>
<evidence type="ECO:0000313" key="2">
    <source>
        <dbReference type="EMBL" id="KAI8040017.1"/>
    </source>
</evidence>
<name>A0A9P9YN80_9MUSC</name>
<protein>
    <recommendedName>
        <fullName evidence="1">C-type lectin domain-containing protein</fullName>
    </recommendedName>
</protein>
<dbReference type="SMART" id="SM00034">
    <property type="entry name" value="CLECT"/>
    <property type="match status" value="1"/>
</dbReference>
<comment type="caution">
    <text evidence="2">The sequence shown here is derived from an EMBL/GenBank/DDBJ whole genome shotgun (WGS) entry which is preliminary data.</text>
</comment>
<dbReference type="SUPFAM" id="SSF56436">
    <property type="entry name" value="C-type lectin-like"/>
    <property type="match status" value="1"/>
</dbReference>
<keyword evidence="3" id="KW-1185">Reference proteome</keyword>
<dbReference type="InterPro" id="IPR016186">
    <property type="entry name" value="C-type_lectin-like/link_sf"/>
</dbReference>
<dbReference type="PROSITE" id="PS50041">
    <property type="entry name" value="C_TYPE_LECTIN_2"/>
    <property type="match status" value="1"/>
</dbReference>